<sequence length="205" mass="23296">YDRWLSQWSWEPSLGQMSEAQMLFHRVPISCLIYAQSAQQVRSVASTWSRHCNHVTYLGSIRDDYVPIHLVPGQWTCRSIQVIWNHFDHRRPQWVLLADDQTFAVVENLRRYLAPLNSSNVYYLGHAMHDSQGFYNILAAGIVLSQGALGLLRHAAAKTSCGSNTGALDKTLGRLLRGAQPSLRPIDTRDSRSRARFIPFSAEKM</sequence>
<keyword evidence="6" id="KW-0472">Membrane</keyword>
<dbReference type="PANTHER" id="PTHR23033">
    <property type="entry name" value="BETA1,3-GALACTOSYLTRANSFERASE"/>
    <property type="match status" value="1"/>
</dbReference>
<dbReference type="EMBL" id="GEIB01001977">
    <property type="protein sequence ID" value="JAR86466.1"/>
    <property type="molecule type" value="Transcribed_RNA"/>
</dbReference>
<dbReference type="GO" id="GO:0016263">
    <property type="term" value="F:glycoprotein-N-acetylgalactosamine 3-beta-galactosyltransferase activity"/>
    <property type="evidence" value="ECO:0007669"/>
    <property type="project" value="TreeGrafter"/>
</dbReference>
<organism evidence="7">
    <name type="scientific">Alectorobius mimon</name>
    <dbReference type="NCBI Taxonomy" id="360319"/>
    <lineage>
        <taxon>Eukaryota</taxon>
        <taxon>Metazoa</taxon>
        <taxon>Ecdysozoa</taxon>
        <taxon>Arthropoda</taxon>
        <taxon>Chelicerata</taxon>
        <taxon>Arachnida</taxon>
        <taxon>Acari</taxon>
        <taxon>Parasitiformes</taxon>
        <taxon>Ixodida</taxon>
        <taxon>Ixodoidea</taxon>
        <taxon>Argasidae</taxon>
        <taxon>Ornithodorinae</taxon>
        <taxon>Alectorobius</taxon>
    </lineage>
</organism>
<keyword evidence="4" id="KW-0735">Signal-anchor</keyword>
<accession>A0A147B6R6</accession>
<evidence type="ECO:0000313" key="7">
    <source>
        <dbReference type="EMBL" id="JAR86466.1"/>
    </source>
</evidence>
<evidence type="ECO:0000256" key="5">
    <source>
        <dbReference type="ARBA" id="ARBA00022989"/>
    </source>
</evidence>
<dbReference type="Gene3D" id="3.90.550.50">
    <property type="match status" value="1"/>
</dbReference>
<keyword evidence="3" id="KW-0812">Transmembrane</keyword>
<evidence type="ECO:0000256" key="6">
    <source>
        <dbReference type="ARBA" id="ARBA00023136"/>
    </source>
</evidence>
<proteinExistence type="inferred from homology"/>
<reference evidence="7" key="1">
    <citation type="submission" date="2016-03" db="EMBL/GenBank/DDBJ databases">
        <title>Gut transcriptome analysis on engorged females of Ornithodoros mimon (Acari: Argasidae) and phylogenetic inferences of soft ticks.</title>
        <authorList>
            <person name="Landulfo G.A."/>
            <person name="Giovanni D."/>
            <person name="Carvalho E."/>
            <person name="Junqueira-de-Azevedo I."/>
            <person name="Patane J."/>
            <person name="Mendoca R."/>
            <person name="Barros-Battesti D."/>
        </authorList>
    </citation>
    <scope>NUCLEOTIDE SEQUENCE</scope>
    <source>
        <strain evidence="7">Females</strain>
        <tissue evidence="7">Gut</tissue>
    </source>
</reference>
<keyword evidence="7" id="KW-0808">Transferase</keyword>
<dbReference type="GO" id="GO:0016020">
    <property type="term" value="C:membrane"/>
    <property type="evidence" value="ECO:0007669"/>
    <property type="project" value="UniProtKB-SubCell"/>
</dbReference>
<feature type="non-terminal residue" evidence="7">
    <location>
        <position position="1"/>
    </location>
</feature>
<dbReference type="AlphaFoldDB" id="A0A147B6R6"/>
<feature type="non-terminal residue" evidence="7">
    <location>
        <position position="205"/>
    </location>
</feature>
<dbReference type="PANTHER" id="PTHR23033:SF49">
    <property type="entry name" value="PUTATIVE-RELATED"/>
    <property type="match status" value="1"/>
</dbReference>
<evidence type="ECO:0000256" key="1">
    <source>
        <dbReference type="ARBA" id="ARBA00004606"/>
    </source>
</evidence>
<keyword evidence="5" id="KW-1133">Transmembrane helix</keyword>
<evidence type="ECO:0000256" key="2">
    <source>
        <dbReference type="ARBA" id="ARBA00006462"/>
    </source>
</evidence>
<name>A0A147B6R6_9ACAR</name>
<dbReference type="InterPro" id="IPR026050">
    <property type="entry name" value="C1GALT1/C1GALT1_chp1"/>
</dbReference>
<dbReference type="SMR" id="A0A147B6R6"/>
<protein>
    <submittedName>
        <fullName evidence="7">Glycoprotein n acetylgalactosamine 3 beta galactosyltransferase 1 b like</fullName>
    </submittedName>
</protein>
<evidence type="ECO:0000256" key="4">
    <source>
        <dbReference type="ARBA" id="ARBA00022968"/>
    </source>
</evidence>
<comment type="similarity">
    <text evidence="2">Belongs to the glycosyltransferase 31 family. Beta3-Gal-T subfamily.</text>
</comment>
<keyword evidence="7" id="KW-0328">Glycosyltransferase</keyword>
<evidence type="ECO:0000256" key="3">
    <source>
        <dbReference type="ARBA" id="ARBA00022692"/>
    </source>
</evidence>
<comment type="subcellular location">
    <subcellularLocation>
        <location evidence="1">Membrane</location>
        <topology evidence="1">Single-pass type II membrane protein</topology>
    </subcellularLocation>
</comment>